<dbReference type="WBParaSite" id="PDA_v2.g21079.t1">
    <property type="protein sequence ID" value="PDA_v2.g21079.t1"/>
    <property type="gene ID" value="PDA_v2.g21079"/>
</dbReference>
<dbReference type="Proteomes" id="UP000887578">
    <property type="component" value="Unplaced"/>
</dbReference>
<protein>
    <submittedName>
        <fullName evidence="2">Uncharacterized protein</fullName>
    </submittedName>
</protein>
<sequence length="209" mass="24203">MFQTCQPLDGAPQYQCENFTQYNTFLGGHKCEETFYEPIQVFEHVYFLPDRTAVQERRECIGSQNCTIVPFLVTFKDAVMVKLYWCRLKPHIYLPSKKGAMFGGIFMDGEINDITGKYGCPGTFKPYRIGKSVTACLSYNYAQDFIYSVPIEGFFSCQTSDKTCLNGFTQHHAATENHCDLYYCVKDSQNSFNRIFRRFVNFFTKSFSK</sequence>
<organism evidence="1 2">
    <name type="scientific">Panagrolaimus davidi</name>
    <dbReference type="NCBI Taxonomy" id="227884"/>
    <lineage>
        <taxon>Eukaryota</taxon>
        <taxon>Metazoa</taxon>
        <taxon>Ecdysozoa</taxon>
        <taxon>Nematoda</taxon>
        <taxon>Chromadorea</taxon>
        <taxon>Rhabditida</taxon>
        <taxon>Tylenchina</taxon>
        <taxon>Panagrolaimomorpha</taxon>
        <taxon>Panagrolaimoidea</taxon>
        <taxon>Panagrolaimidae</taxon>
        <taxon>Panagrolaimus</taxon>
    </lineage>
</organism>
<evidence type="ECO:0000313" key="1">
    <source>
        <dbReference type="Proteomes" id="UP000887578"/>
    </source>
</evidence>
<dbReference type="AlphaFoldDB" id="A0A914PXF7"/>
<evidence type="ECO:0000313" key="2">
    <source>
        <dbReference type="WBParaSite" id="PDA_v2.g21079.t1"/>
    </source>
</evidence>
<accession>A0A914PXF7</accession>
<keyword evidence="1" id="KW-1185">Reference proteome</keyword>
<name>A0A914PXF7_9BILA</name>
<reference evidence="2" key="1">
    <citation type="submission" date="2022-11" db="UniProtKB">
        <authorList>
            <consortium name="WormBaseParasite"/>
        </authorList>
    </citation>
    <scope>IDENTIFICATION</scope>
</reference>
<proteinExistence type="predicted"/>